<reference evidence="3" key="3">
    <citation type="submission" date="2022-11" db="EMBL/GenBank/DDBJ databases">
        <title>Role of the vibriolysin VemA secreted by the emergent pathogen Vibrio europaeus in the colonization of Manila clam mucus.</title>
        <authorList>
            <person name="Martinez C."/>
            <person name="Rodriguez S."/>
            <person name="Vences A."/>
            <person name="Barja J.L."/>
            <person name="Toranzo A.E."/>
            <person name="Dubert J."/>
        </authorList>
    </citation>
    <scope>NUCLEOTIDE SEQUENCE</scope>
    <source>
        <strain evidence="3">3454</strain>
    </source>
</reference>
<accession>A0A178JAT5</accession>
<reference evidence="4 6" key="1">
    <citation type="submission" date="2016-03" db="EMBL/GenBank/DDBJ databases">
        <title>Draft genome sequence of the Vibrio tubiashii subs. europaeus.</title>
        <authorList>
            <person name="Spinard E."/>
            <person name="Dubert J."/>
            <person name="Nelson D.R."/>
            <person name="Barja J.L."/>
        </authorList>
    </citation>
    <scope>NUCLEOTIDE SEQUENCE [LARGE SCALE GENOMIC DNA]</scope>
    <source>
        <strain evidence="6">PP-638</strain>
        <strain evidence="4">PP2-638</strain>
    </source>
</reference>
<dbReference type="SMART" id="SM00899">
    <property type="entry name" value="FeoA"/>
    <property type="match status" value="1"/>
</dbReference>
<dbReference type="EMBL" id="LUAX01000003">
    <property type="protein sequence ID" value="OAM99252.1"/>
    <property type="molecule type" value="Genomic_DNA"/>
</dbReference>
<dbReference type="EMBL" id="CP053541">
    <property type="protein sequence ID" value="QJY35134.1"/>
    <property type="molecule type" value="Genomic_DNA"/>
</dbReference>
<gene>
    <name evidence="4" type="ORF">AZ468_12285</name>
    <name evidence="5" type="ORF">HOO69_00315</name>
    <name evidence="3" type="ORF">OPW20_21940</name>
</gene>
<evidence type="ECO:0000259" key="2">
    <source>
        <dbReference type="SMART" id="SM00899"/>
    </source>
</evidence>
<dbReference type="Proteomes" id="UP001150001">
    <property type="component" value="Unassembled WGS sequence"/>
</dbReference>
<dbReference type="GeneID" id="78076483"/>
<evidence type="ECO:0000313" key="4">
    <source>
        <dbReference type="EMBL" id="OAM99252.1"/>
    </source>
</evidence>
<dbReference type="RefSeq" id="WP_004742516.1">
    <property type="nucleotide sequence ID" value="NZ_CP053541.1"/>
</dbReference>
<dbReference type="InterPro" id="IPR007167">
    <property type="entry name" value="Fe-transptr_FeoA-like"/>
</dbReference>
<dbReference type="PANTHER" id="PTHR42954">
    <property type="entry name" value="FE(2+) TRANSPORT PROTEIN A"/>
    <property type="match status" value="1"/>
</dbReference>
<dbReference type="Proteomes" id="UP000501443">
    <property type="component" value="Chromosome 1"/>
</dbReference>
<dbReference type="GeneID" id="23443442"/>
<name>A0A178JAT5_9VIBR</name>
<proteinExistence type="predicted"/>
<reference evidence="5 7" key="2">
    <citation type="submission" date="2020-05" db="EMBL/GenBank/DDBJ databases">
        <title>First description outside Europe of the emergent pathogen for shellfish aquaculture Vibrio europaeus.</title>
        <authorList>
            <person name="Dubert J."/>
            <person name="Rojas R."/>
        </authorList>
    </citation>
    <scope>NUCLEOTIDE SEQUENCE [LARGE SCALE GENOMIC DNA]</scope>
    <source>
        <strain evidence="5 7">NPI-1</strain>
    </source>
</reference>
<dbReference type="Proteomes" id="UP000094761">
    <property type="component" value="Unassembled WGS sequence"/>
</dbReference>
<evidence type="ECO:0000313" key="8">
    <source>
        <dbReference type="Proteomes" id="UP001150001"/>
    </source>
</evidence>
<dbReference type="InterPro" id="IPR052713">
    <property type="entry name" value="FeoA"/>
</dbReference>
<dbReference type="Gene3D" id="2.30.30.90">
    <property type="match status" value="1"/>
</dbReference>
<dbReference type="PANTHER" id="PTHR42954:SF2">
    <property type="entry name" value="FE(2+) TRANSPORT PROTEIN A"/>
    <property type="match status" value="1"/>
</dbReference>
<evidence type="ECO:0000313" key="6">
    <source>
        <dbReference type="Proteomes" id="UP000094761"/>
    </source>
</evidence>
<evidence type="ECO:0000256" key="1">
    <source>
        <dbReference type="ARBA" id="ARBA00023004"/>
    </source>
</evidence>
<evidence type="ECO:0000313" key="3">
    <source>
        <dbReference type="EMBL" id="MDC5742720.1"/>
    </source>
</evidence>
<dbReference type="GO" id="GO:0046914">
    <property type="term" value="F:transition metal ion binding"/>
    <property type="evidence" value="ECO:0007669"/>
    <property type="project" value="InterPro"/>
</dbReference>
<evidence type="ECO:0000313" key="5">
    <source>
        <dbReference type="EMBL" id="QJY35134.1"/>
    </source>
</evidence>
<organism evidence="4 6">
    <name type="scientific">Vibrio europaeus</name>
    <dbReference type="NCBI Taxonomy" id="300876"/>
    <lineage>
        <taxon>Bacteria</taxon>
        <taxon>Pseudomonadati</taxon>
        <taxon>Pseudomonadota</taxon>
        <taxon>Gammaproteobacteria</taxon>
        <taxon>Vibrionales</taxon>
        <taxon>Vibrionaceae</taxon>
        <taxon>Vibrio</taxon>
        <taxon>Vibrio oreintalis group</taxon>
    </lineage>
</organism>
<dbReference type="Pfam" id="PF04023">
    <property type="entry name" value="FeoA"/>
    <property type="match status" value="1"/>
</dbReference>
<dbReference type="EMBL" id="JAPFIT010000028">
    <property type="protein sequence ID" value="MDC5742720.1"/>
    <property type="molecule type" value="Genomic_DNA"/>
</dbReference>
<dbReference type="InterPro" id="IPR008988">
    <property type="entry name" value="Transcriptional_repressor_C"/>
</dbReference>
<keyword evidence="8" id="KW-1185">Reference proteome</keyword>
<dbReference type="AlphaFoldDB" id="A0A178JAT5"/>
<evidence type="ECO:0000313" key="7">
    <source>
        <dbReference type="Proteomes" id="UP000501443"/>
    </source>
</evidence>
<keyword evidence="1" id="KW-0408">Iron</keyword>
<dbReference type="SUPFAM" id="SSF50037">
    <property type="entry name" value="C-terminal domain of transcriptional repressors"/>
    <property type="match status" value="1"/>
</dbReference>
<dbReference type="InterPro" id="IPR038157">
    <property type="entry name" value="FeoA_core_dom"/>
</dbReference>
<feature type="domain" description="Ferrous iron transporter FeoA-like" evidence="2">
    <location>
        <begin position="3"/>
        <end position="75"/>
    </location>
</feature>
<dbReference type="OrthoDB" id="9811076at2"/>
<protein>
    <submittedName>
        <fullName evidence="3">Ferrous iron transport protein A</fullName>
    </submittedName>
    <submittedName>
        <fullName evidence="4">Iron transporter</fullName>
    </submittedName>
</protein>
<sequence length="76" mass="8338">METTLSQLPIKAHATITAHMSDGAIRQRLLDLGLIPQTKIEFVRKAPLGDPLEFRVGATSVVIRTTEADTVIVRLD</sequence>